<keyword evidence="5 15" id="KW-0479">Metal-binding</keyword>
<sequence>MTSPLSENYTYKPGTTTFKKDTSKAHMREIEIYRGQGYKNNVFPDNKISTNKYTYLTLFQMNLFEQFQRLGNIWYLIITLFQYIPYDLSPYVSLSTTAIFVIVLILTLVHDALADFLKRRSDSHVNTKDILVWSEERGEFFREKWMQVRVGHIIIVKNEEEIPADLLLLATSDPENICFLETSNLDGETRLSRKKAMPDTAAIFDSKSYEKAIEQLYRLDSAVIKIDHPNYSLYSVEGSFKLVSYPRALPLTHENIVYRGTQLKNTNWIMGVVVYTGTDTKIIMNTQKIPSKRSQLEKQMNKYLALMLSIVGVMVLLCYILSLINSSINRDAYKVFTGHSWSYSAYDILSFAILFSYMVPITLYVVIDIVSTVQSVFIAWDLRFYDNDKKKNIETKNLHLNEDLGKVQYIFADKTGTLTENKMSFKYCIIHGKTYNQDQLKEKVKDESSHHVLEFLEVLALCHTVIPEKTQTGMEYKGVSRDEEALVKAACHAGVEYRNVRRNLFEIKINGSKCLYKICGVNEFDPDRKRMSIVVRPLNDYQPPVLLCKGSDSVLFQRSNNSSKYITKLTGMVENHAKNGLRTLIIAKKVLTLEEADQYEEQWLSAKNAMSNRQARLRDVAENWENNLTILGSVAIEDKIQEGAPEAIDTLKRAGIKIWMLTGDKRETAVNAAYACSLFNSDLEIVKINYTYKRQVYKTLKTEYYRHAFPEDSDHENSPLAKGIHDNIWESPGKNGRVDTKNSGSFNTSRIHDYGFVIDGQSLEAIFENVKYLEFFITLAYLAKSVVICRAAPLQKAEILKIFKKHINKPTITLAIGDGSNDVSMIHEANVGIGILGNEGFQAANSSDFAIANFKDLVPLLLIHGHWNYIRIAKVIQCIFYNNFLLEFVLFLFTFQNMYSASLLYDSWLVTIFHVFFTAVPVILMGIFDRDKKAEVLLRTPELYNKNQFKFRDILAHILMAAYQALLIFLFVNVFARNGALSSDGYTEDFFSTGVVVYLIVFQVTMHEIFIVAHTWNLVFLIANILMSLFALSFVFIYDYGRTATYYMHGTSTKVYSTPIYLFLLFVTPYVCLAFRLPFYYANKLFLATLTGSLRTLRHTKSNLSTELSNDFSKTFSFKNFQYSPDLKPMVFNYQMNHLTLKFDNPYLENEFEADITNDKKKLWRKLSLATSLIAIVAFIVAESLDSEKEHISTGIELAILFLIHITVFFVLMTKTVFRIYKKAMIYWIAASLVLQIVINFRFSYEFSLTSPLISFASFLVLRTNTYLVLLLNLADQIGYSIWIFIRYTTDYNETEGVLIGFLYLILTLGIVMISGSIGYILEKGKKLQYLYLELVEFQFNKGLEILSNLFPHFIKSKVKNGERAIALQQPEVTVMFCDIYGFDNICATHAPSELIELLDTYFALLDNLCEDHGVAKIETVNKTYMACAGMAEDEKLLPKSKLAKNHGKRTLELALDILKRLEHVYLKTGEKLRVKIGINSGPVIAGVVGLYKPQFSLVGDTVNTSSRMCSTLKEPDSIQISMSTYNLVSEEPYLFEPNQVEAKGKGLLDTFIVKTMEEPKLIREYQDPFSEEESPGIPEAPQETGPSRFTSNKTDDFINTRLNRFYTVYQGREKGAVIKKGENVLNDLINRTGQTKEELGLVDDLMLWVCHYNTEEEEAEFRIKEMNKFKAVIKFEIWGGIILIFLATIVHLLAFILTEIYMSIEVIAIKLFVILLLIVAILRFKKIYRKVLFSWTVMMGFIVLGGLNVISIYQAPAALYNTIALEILFELQLIGHTCYLPFGNLLVSTIILIVPSVILFGVGLPDDQIARTIVPYIIFSIINIWVSFYKEKQSRTTFNLRKLMKREISKTDTLLKQLIPPHAVRNMMEDQATTDRFSNVTIIFADICGFTAFSSTRSPEQVVSMLSGFFEIFDKLCLEHNVYKVHTIGDCYVVISFRDADKRKTIRNLSEECENMVNMAFDMVKAIKRVDEEKGLELNMRIGIHTGDLLAGITGTNIVRYDIYGPDVDIANKMESNGVPGKVDISEETKRILEDGFPGKYNFEFNKKVTHKPINRILDAFFISRAENQDADSIN</sequence>
<feature type="binding site" evidence="14">
    <location>
        <position position="524"/>
    </location>
    <ligand>
        <name>ATP</name>
        <dbReference type="ChEBI" id="CHEBI:30616"/>
    </ligand>
</feature>
<dbReference type="InterPro" id="IPR001757">
    <property type="entry name" value="P_typ_ATPase"/>
</dbReference>
<evidence type="ECO:0000256" key="1">
    <source>
        <dbReference type="ARBA" id="ARBA00004141"/>
    </source>
</evidence>
<dbReference type="Gene3D" id="2.70.150.10">
    <property type="entry name" value="Calcium-transporting ATPase, cytoplasmic transduction domain A"/>
    <property type="match status" value="1"/>
</dbReference>
<evidence type="ECO:0000313" key="19">
    <source>
        <dbReference type="EMBL" id="CAG9318641.1"/>
    </source>
</evidence>
<dbReference type="InterPro" id="IPR032631">
    <property type="entry name" value="P-type_ATPase_N"/>
</dbReference>
<feature type="transmembrane region" description="Helical" evidence="17">
    <location>
        <begin position="1267"/>
        <end position="1286"/>
    </location>
</feature>
<feature type="transmembrane region" description="Helical" evidence="17">
    <location>
        <begin position="908"/>
        <end position="928"/>
    </location>
</feature>
<dbReference type="SUPFAM" id="SSF55073">
    <property type="entry name" value="Nucleotide cyclase"/>
    <property type="match status" value="2"/>
</dbReference>
<feature type="binding site" evidence="14">
    <location>
        <position position="663"/>
    </location>
    <ligand>
        <name>ATP</name>
        <dbReference type="ChEBI" id="CHEBI:30616"/>
    </ligand>
</feature>
<keyword evidence="20" id="KW-1185">Reference proteome</keyword>
<organism evidence="19 20">
    <name type="scientific">Blepharisma stoltei</name>
    <dbReference type="NCBI Taxonomy" id="1481888"/>
    <lineage>
        <taxon>Eukaryota</taxon>
        <taxon>Sar</taxon>
        <taxon>Alveolata</taxon>
        <taxon>Ciliophora</taxon>
        <taxon>Postciliodesmatophora</taxon>
        <taxon>Heterotrichea</taxon>
        <taxon>Heterotrichida</taxon>
        <taxon>Blepharismidae</taxon>
        <taxon>Blepharisma</taxon>
    </lineage>
</organism>
<proteinExistence type="inferred from homology"/>
<accession>A0AAU9JD17</accession>
<feature type="binding site" evidence="15">
    <location>
        <position position="822"/>
    </location>
    <ligand>
        <name>Mg(2+)</name>
        <dbReference type="ChEBI" id="CHEBI:18420"/>
    </ligand>
</feature>
<comment type="subcellular location">
    <subcellularLocation>
        <location evidence="1">Membrane</location>
        <topology evidence="1">Multi-pass membrane protein</topology>
    </subcellularLocation>
</comment>
<dbReference type="GO" id="GO:0035556">
    <property type="term" value="P:intracellular signal transduction"/>
    <property type="evidence" value="ECO:0007669"/>
    <property type="project" value="InterPro"/>
</dbReference>
<evidence type="ECO:0000256" key="13">
    <source>
        <dbReference type="PIRSR" id="PIRSR606539-1"/>
    </source>
</evidence>
<keyword evidence="9" id="KW-1278">Translocase</keyword>
<evidence type="ECO:0000256" key="17">
    <source>
        <dbReference type="SAM" id="Phobius"/>
    </source>
</evidence>
<keyword evidence="7 14" id="KW-0067">ATP-binding</keyword>
<evidence type="ECO:0000313" key="20">
    <source>
        <dbReference type="Proteomes" id="UP001162131"/>
    </source>
</evidence>
<keyword evidence="4 17" id="KW-0812">Transmembrane</keyword>
<dbReference type="InterPro" id="IPR023299">
    <property type="entry name" value="ATPase_P-typ_cyto_dom_N"/>
</dbReference>
<feature type="binding site" evidence="14">
    <location>
        <position position="549"/>
    </location>
    <ligand>
        <name>ATP</name>
        <dbReference type="ChEBI" id="CHEBI:30616"/>
    </ligand>
</feature>
<comment type="catalytic activity">
    <reaction evidence="12">
        <text>ATP + H2O + phospholipidSide 1 = ADP + phosphate + phospholipidSide 2.</text>
        <dbReference type="EC" id="7.6.2.1"/>
    </reaction>
</comment>
<feature type="binding site" evidence="14">
    <location>
        <position position="415"/>
    </location>
    <ligand>
        <name>ATP</name>
        <dbReference type="ChEBI" id="CHEBI:30616"/>
    </ligand>
</feature>
<dbReference type="InterPro" id="IPR001054">
    <property type="entry name" value="A/G_cyclase"/>
</dbReference>
<feature type="binding site" evidence="14">
    <location>
        <position position="413"/>
    </location>
    <ligand>
        <name>ATP</name>
        <dbReference type="ChEBI" id="CHEBI:30616"/>
    </ligand>
</feature>
<dbReference type="GO" id="GO:0009190">
    <property type="term" value="P:cyclic nucleotide biosynthetic process"/>
    <property type="evidence" value="ECO:0007669"/>
    <property type="project" value="InterPro"/>
</dbReference>
<feature type="binding site" evidence="15">
    <location>
        <position position="818"/>
    </location>
    <ligand>
        <name>Mg(2+)</name>
        <dbReference type="ChEBI" id="CHEBI:18420"/>
    </ligand>
</feature>
<dbReference type="Pfam" id="PF16212">
    <property type="entry name" value="PhoLip_ATPase_C"/>
    <property type="match status" value="1"/>
</dbReference>
<dbReference type="InterPro" id="IPR006539">
    <property type="entry name" value="P-type_ATPase_IV"/>
</dbReference>
<dbReference type="InterPro" id="IPR023214">
    <property type="entry name" value="HAD_sf"/>
</dbReference>
<dbReference type="InterPro" id="IPR044492">
    <property type="entry name" value="P_typ_ATPase_HD_dom"/>
</dbReference>
<dbReference type="Proteomes" id="UP001162131">
    <property type="component" value="Unassembled WGS sequence"/>
</dbReference>
<feature type="binding site" evidence="14">
    <location>
        <position position="790"/>
    </location>
    <ligand>
        <name>ATP</name>
        <dbReference type="ChEBI" id="CHEBI:30616"/>
    </ligand>
</feature>
<dbReference type="Pfam" id="PF00211">
    <property type="entry name" value="Guanylate_cyc"/>
    <property type="match status" value="2"/>
</dbReference>
<keyword evidence="11 17" id="KW-0472">Membrane</keyword>
<feature type="transmembrane region" description="Helical" evidence="17">
    <location>
        <begin position="1058"/>
        <end position="1077"/>
    </location>
</feature>
<feature type="transmembrane region" description="Helical" evidence="17">
    <location>
        <begin position="1298"/>
        <end position="1322"/>
    </location>
</feature>
<evidence type="ECO:0000256" key="9">
    <source>
        <dbReference type="ARBA" id="ARBA00022967"/>
    </source>
</evidence>
<dbReference type="PANTHER" id="PTHR24092:SF218">
    <property type="entry name" value="PHOSPHOLIPID-TRANSPORTING ATPASE"/>
    <property type="match status" value="1"/>
</dbReference>
<feature type="binding site" evidence="15">
    <location>
        <position position="415"/>
    </location>
    <ligand>
        <name>Mg(2+)</name>
        <dbReference type="ChEBI" id="CHEBI:18420"/>
    </ligand>
</feature>
<dbReference type="Gene3D" id="3.30.70.1230">
    <property type="entry name" value="Nucleotide cyclase"/>
    <property type="match status" value="2"/>
</dbReference>
<feature type="binding site" evidence="14">
    <location>
        <position position="662"/>
    </location>
    <ligand>
        <name>ATP</name>
        <dbReference type="ChEBI" id="CHEBI:30616"/>
    </ligand>
</feature>
<dbReference type="InterPro" id="IPR029787">
    <property type="entry name" value="Nucleotide_cyclase"/>
</dbReference>
<dbReference type="NCBIfam" id="TIGR01652">
    <property type="entry name" value="ATPase-Plipid"/>
    <property type="match status" value="1"/>
</dbReference>
<dbReference type="GO" id="GO:0005524">
    <property type="term" value="F:ATP binding"/>
    <property type="evidence" value="ECO:0007669"/>
    <property type="project" value="UniProtKB-KW"/>
</dbReference>
<evidence type="ECO:0000256" key="15">
    <source>
        <dbReference type="PIRSR" id="PIRSR606539-3"/>
    </source>
</evidence>
<dbReference type="SMART" id="SM00044">
    <property type="entry name" value="CYCc"/>
    <property type="match status" value="2"/>
</dbReference>
<feature type="transmembrane region" description="Helical" evidence="17">
    <location>
        <begin position="1732"/>
        <end position="1753"/>
    </location>
</feature>
<feature type="transmembrane region" description="Helical" evidence="17">
    <location>
        <begin position="348"/>
        <end position="367"/>
    </location>
</feature>
<reference evidence="19" key="1">
    <citation type="submission" date="2021-09" db="EMBL/GenBank/DDBJ databases">
        <authorList>
            <consortium name="AG Swart"/>
            <person name="Singh M."/>
            <person name="Singh A."/>
            <person name="Seah K."/>
            <person name="Emmerich C."/>
        </authorList>
    </citation>
    <scope>NUCLEOTIDE SEQUENCE</scope>
    <source>
        <strain evidence="19">ATCC30299</strain>
    </source>
</reference>
<feature type="transmembrane region" description="Helical" evidence="17">
    <location>
        <begin position="954"/>
        <end position="975"/>
    </location>
</feature>
<name>A0AAU9JD17_9CILI</name>
<comment type="cofactor">
    <cofactor evidence="15">
        <name>Mg(2+)</name>
        <dbReference type="ChEBI" id="CHEBI:18420"/>
    </cofactor>
</comment>
<feature type="transmembrane region" description="Helical" evidence="17">
    <location>
        <begin position="878"/>
        <end position="896"/>
    </location>
</feature>
<feature type="transmembrane region" description="Helical" evidence="17">
    <location>
        <begin position="1224"/>
        <end position="1241"/>
    </location>
</feature>
<protein>
    <recommendedName>
        <fullName evidence="3">P-type phospholipid transporter</fullName>
        <ecNumber evidence="3">7.6.2.1</ecNumber>
    </recommendedName>
</protein>
<evidence type="ECO:0000256" key="3">
    <source>
        <dbReference type="ARBA" id="ARBA00012189"/>
    </source>
</evidence>
<feature type="transmembrane region" description="Helical" evidence="17">
    <location>
        <begin position="1701"/>
        <end position="1725"/>
    </location>
</feature>
<dbReference type="InterPro" id="IPR008250">
    <property type="entry name" value="ATPase_P-typ_transduc_dom_A_sf"/>
</dbReference>
<dbReference type="PRINTS" id="PR00119">
    <property type="entry name" value="CATATPASE"/>
</dbReference>
<dbReference type="GO" id="GO:0140326">
    <property type="term" value="F:ATPase-coupled intramembrane lipid transporter activity"/>
    <property type="evidence" value="ECO:0007669"/>
    <property type="project" value="UniProtKB-EC"/>
</dbReference>
<feature type="transmembrane region" description="Helical" evidence="17">
    <location>
        <begin position="1810"/>
        <end position="1830"/>
    </location>
</feature>
<feature type="transmembrane region" description="Helical" evidence="17">
    <location>
        <begin position="1018"/>
        <end position="1038"/>
    </location>
</feature>
<dbReference type="PROSITE" id="PS00154">
    <property type="entry name" value="ATPASE_E1_E2"/>
    <property type="match status" value="1"/>
</dbReference>
<evidence type="ECO:0000256" key="6">
    <source>
        <dbReference type="ARBA" id="ARBA00022741"/>
    </source>
</evidence>
<dbReference type="InterPro" id="IPR036412">
    <property type="entry name" value="HAD-like_sf"/>
</dbReference>
<dbReference type="NCBIfam" id="TIGR01494">
    <property type="entry name" value="ATPase_P-type"/>
    <property type="match status" value="1"/>
</dbReference>
<feature type="binding site" evidence="14">
    <location>
        <position position="582"/>
    </location>
    <ligand>
        <name>ATP</name>
        <dbReference type="ChEBI" id="CHEBI:30616"/>
    </ligand>
</feature>
<dbReference type="InterPro" id="IPR032630">
    <property type="entry name" value="P_typ_ATPase_c"/>
</dbReference>
<comment type="similarity">
    <text evidence="2">Belongs to the cation transport ATPase (P-type) (TC 3.A.3) family. Type IV subfamily.</text>
</comment>
<dbReference type="SUPFAM" id="SSF81660">
    <property type="entry name" value="Metal cation-transporting ATPase, ATP-binding domain N"/>
    <property type="match status" value="1"/>
</dbReference>
<dbReference type="SUPFAM" id="SSF81665">
    <property type="entry name" value="Calcium ATPase, transmembrane domain M"/>
    <property type="match status" value="1"/>
</dbReference>
<feature type="domain" description="Guanylate cyclase" evidence="18">
    <location>
        <begin position="1374"/>
        <end position="1510"/>
    </location>
</feature>
<dbReference type="InterPro" id="IPR023298">
    <property type="entry name" value="ATPase_P-typ_TM_dom_sf"/>
</dbReference>
<feature type="active site" description="4-aspartylphosphate intermediate" evidence="13">
    <location>
        <position position="413"/>
    </location>
</feature>
<dbReference type="GO" id="GO:0045332">
    <property type="term" value="P:phospholipid translocation"/>
    <property type="evidence" value="ECO:0007669"/>
    <property type="project" value="TreeGrafter"/>
</dbReference>
<dbReference type="SFLD" id="SFLDS00003">
    <property type="entry name" value="Haloacid_Dehalogenase"/>
    <property type="match status" value="1"/>
</dbReference>
<evidence type="ECO:0000256" key="2">
    <source>
        <dbReference type="ARBA" id="ARBA00008109"/>
    </source>
</evidence>
<feature type="transmembrane region" description="Helical" evidence="17">
    <location>
        <begin position="92"/>
        <end position="113"/>
    </location>
</feature>
<feature type="binding site" evidence="14">
    <location>
        <position position="822"/>
    </location>
    <ligand>
        <name>ATP</name>
        <dbReference type="ChEBI" id="CHEBI:30616"/>
    </ligand>
</feature>
<dbReference type="Pfam" id="PF13246">
    <property type="entry name" value="Cation_ATPase"/>
    <property type="match status" value="1"/>
</dbReference>
<evidence type="ECO:0000256" key="4">
    <source>
        <dbReference type="ARBA" id="ARBA00022692"/>
    </source>
</evidence>
<dbReference type="InterPro" id="IPR018303">
    <property type="entry name" value="ATPase_P-typ_P_site"/>
</dbReference>
<feature type="transmembrane region" description="Helical" evidence="17">
    <location>
        <begin position="1672"/>
        <end position="1695"/>
    </location>
</feature>
<feature type="transmembrane region" description="Helical" evidence="17">
    <location>
        <begin position="70"/>
        <end position="86"/>
    </location>
</feature>
<dbReference type="Gene3D" id="3.40.1110.10">
    <property type="entry name" value="Calcium-transporting ATPase, cytoplasmic domain N"/>
    <property type="match status" value="1"/>
</dbReference>
<evidence type="ECO:0000256" key="16">
    <source>
        <dbReference type="SAM" id="MobiDB-lite"/>
    </source>
</evidence>
<feature type="binding site" evidence="14">
    <location>
        <position position="483"/>
    </location>
    <ligand>
        <name>ATP</name>
        <dbReference type="ChEBI" id="CHEBI:30616"/>
    </ligand>
</feature>
<dbReference type="GO" id="GO:0016887">
    <property type="term" value="F:ATP hydrolysis activity"/>
    <property type="evidence" value="ECO:0007669"/>
    <property type="project" value="InterPro"/>
</dbReference>
<feature type="binding site" evidence="14">
    <location>
        <position position="821"/>
    </location>
    <ligand>
        <name>ATP</name>
        <dbReference type="ChEBI" id="CHEBI:30616"/>
    </ligand>
</feature>
<feature type="domain" description="Guanylate cyclase" evidence="18">
    <location>
        <begin position="1882"/>
        <end position="2016"/>
    </location>
</feature>
<feature type="transmembrane region" description="Helical" evidence="17">
    <location>
        <begin position="1191"/>
        <end position="1212"/>
    </location>
</feature>
<evidence type="ECO:0000256" key="14">
    <source>
        <dbReference type="PIRSR" id="PIRSR606539-2"/>
    </source>
</evidence>
<dbReference type="SUPFAM" id="SSF56784">
    <property type="entry name" value="HAD-like"/>
    <property type="match status" value="1"/>
</dbReference>
<dbReference type="PROSITE" id="PS50125">
    <property type="entry name" value="GUANYLATE_CYCLASE_2"/>
    <property type="match status" value="2"/>
</dbReference>
<dbReference type="CDD" id="cd07302">
    <property type="entry name" value="CHD"/>
    <property type="match status" value="2"/>
</dbReference>
<feature type="binding site" evidence="15">
    <location>
        <position position="413"/>
    </location>
    <ligand>
        <name>Mg(2+)</name>
        <dbReference type="ChEBI" id="CHEBI:18420"/>
    </ligand>
</feature>
<gene>
    <name evidence="19" type="ORF">BSTOLATCC_MIC22013</name>
</gene>
<evidence type="ECO:0000259" key="18">
    <source>
        <dbReference type="PROSITE" id="PS50125"/>
    </source>
</evidence>
<keyword evidence="6 14" id="KW-0547">Nucleotide-binding</keyword>
<dbReference type="EC" id="7.6.2.1" evidence="3"/>
<dbReference type="GO" id="GO:0000287">
    <property type="term" value="F:magnesium ion binding"/>
    <property type="evidence" value="ECO:0007669"/>
    <property type="project" value="InterPro"/>
</dbReference>
<feature type="transmembrane region" description="Helical" evidence="17">
    <location>
        <begin position="990"/>
        <end position="1011"/>
    </location>
</feature>
<dbReference type="SFLD" id="SFLDF00027">
    <property type="entry name" value="p-type_atpase"/>
    <property type="match status" value="1"/>
</dbReference>
<dbReference type="Pfam" id="PF16209">
    <property type="entry name" value="PhoLip_ATPase_N"/>
    <property type="match status" value="1"/>
</dbReference>
<evidence type="ECO:0000256" key="5">
    <source>
        <dbReference type="ARBA" id="ARBA00022723"/>
    </source>
</evidence>
<evidence type="ECO:0000256" key="12">
    <source>
        <dbReference type="ARBA" id="ARBA00034036"/>
    </source>
</evidence>
<comment type="caution">
    <text evidence="19">The sequence shown here is derived from an EMBL/GenBank/DDBJ whole genome shotgun (WGS) entry which is preliminary data.</text>
</comment>
<dbReference type="PANTHER" id="PTHR24092">
    <property type="entry name" value="PROBABLE PHOSPHOLIPID-TRANSPORTING ATPASE"/>
    <property type="match status" value="1"/>
</dbReference>
<evidence type="ECO:0000256" key="11">
    <source>
        <dbReference type="ARBA" id="ARBA00023136"/>
    </source>
</evidence>
<feature type="binding site" evidence="14">
    <location>
        <position position="796"/>
    </location>
    <ligand>
        <name>ATP</name>
        <dbReference type="ChEBI" id="CHEBI:30616"/>
    </ligand>
</feature>
<feature type="binding site" evidence="14">
    <location>
        <position position="664"/>
    </location>
    <ligand>
        <name>ATP</name>
        <dbReference type="ChEBI" id="CHEBI:30616"/>
    </ligand>
</feature>
<evidence type="ECO:0000256" key="8">
    <source>
        <dbReference type="ARBA" id="ARBA00022842"/>
    </source>
</evidence>
<feature type="transmembrane region" description="Helical" evidence="17">
    <location>
        <begin position="1167"/>
        <end position="1185"/>
    </location>
</feature>
<feature type="binding site" evidence="14">
    <location>
        <position position="414"/>
    </location>
    <ligand>
        <name>ATP</name>
        <dbReference type="ChEBI" id="CHEBI:30616"/>
    </ligand>
</feature>
<evidence type="ECO:0000256" key="10">
    <source>
        <dbReference type="ARBA" id="ARBA00022989"/>
    </source>
</evidence>
<dbReference type="SFLD" id="SFLDG00002">
    <property type="entry name" value="C1.7:_P-type_atpase_like"/>
    <property type="match status" value="1"/>
</dbReference>
<dbReference type="SUPFAM" id="SSF81653">
    <property type="entry name" value="Calcium ATPase, transduction domain A"/>
    <property type="match status" value="1"/>
</dbReference>
<feature type="transmembrane region" description="Helical" evidence="17">
    <location>
        <begin position="303"/>
        <end position="328"/>
    </location>
</feature>
<keyword evidence="10 17" id="KW-1133">Transmembrane helix</keyword>
<feature type="region of interest" description="Disordered" evidence="16">
    <location>
        <begin position="1568"/>
        <end position="1594"/>
    </location>
</feature>
<keyword evidence="8 15" id="KW-0460">Magnesium</keyword>
<dbReference type="EMBL" id="CAJZBQ010000021">
    <property type="protein sequence ID" value="CAG9318641.1"/>
    <property type="molecule type" value="Genomic_DNA"/>
</dbReference>
<dbReference type="GO" id="GO:0005886">
    <property type="term" value="C:plasma membrane"/>
    <property type="evidence" value="ECO:0007669"/>
    <property type="project" value="TreeGrafter"/>
</dbReference>
<feature type="transmembrane region" description="Helical" evidence="17">
    <location>
        <begin position="1783"/>
        <end position="1804"/>
    </location>
</feature>
<evidence type="ECO:0000256" key="7">
    <source>
        <dbReference type="ARBA" id="ARBA00022840"/>
    </source>
</evidence>
<dbReference type="Gene3D" id="3.40.50.1000">
    <property type="entry name" value="HAD superfamily/HAD-like"/>
    <property type="match status" value="1"/>
</dbReference>